<feature type="compositionally biased region" description="Low complexity" evidence="1">
    <location>
        <begin position="110"/>
        <end position="120"/>
    </location>
</feature>
<accession>A0AAV7L8V6</accession>
<reference evidence="2" key="1">
    <citation type="journal article" date="2022" name="bioRxiv">
        <title>Sequencing and chromosome-scale assembly of the giantPleurodeles waltlgenome.</title>
        <authorList>
            <person name="Brown T."/>
            <person name="Elewa A."/>
            <person name="Iarovenko S."/>
            <person name="Subramanian E."/>
            <person name="Araus A.J."/>
            <person name="Petzold A."/>
            <person name="Susuki M."/>
            <person name="Suzuki K.-i.T."/>
            <person name="Hayashi T."/>
            <person name="Toyoda A."/>
            <person name="Oliveira C."/>
            <person name="Osipova E."/>
            <person name="Leigh N.D."/>
            <person name="Simon A."/>
            <person name="Yun M.H."/>
        </authorList>
    </citation>
    <scope>NUCLEOTIDE SEQUENCE</scope>
    <source>
        <strain evidence="2">20211129_DDA</strain>
        <tissue evidence="2">Liver</tissue>
    </source>
</reference>
<gene>
    <name evidence="2" type="ORF">NDU88_001149</name>
</gene>
<evidence type="ECO:0000313" key="2">
    <source>
        <dbReference type="EMBL" id="KAJ1087990.1"/>
    </source>
</evidence>
<dbReference type="EMBL" id="JANPWB010000015">
    <property type="protein sequence ID" value="KAJ1087990.1"/>
    <property type="molecule type" value="Genomic_DNA"/>
</dbReference>
<organism evidence="2 3">
    <name type="scientific">Pleurodeles waltl</name>
    <name type="common">Iberian ribbed newt</name>
    <dbReference type="NCBI Taxonomy" id="8319"/>
    <lineage>
        <taxon>Eukaryota</taxon>
        <taxon>Metazoa</taxon>
        <taxon>Chordata</taxon>
        <taxon>Craniata</taxon>
        <taxon>Vertebrata</taxon>
        <taxon>Euteleostomi</taxon>
        <taxon>Amphibia</taxon>
        <taxon>Batrachia</taxon>
        <taxon>Caudata</taxon>
        <taxon>Salamandroidea</taxon>
        <taxon>Salamandridae</taxon>
        <taxon>Pleurodelinae</taxon>
        <taxon>Pleurodeles</taxon>
    </lineage>
</organism>
<protein>
    <submittedName>
        <fullName evidence="2">Uncharacterized protein</fullName>
    </submittedName>
</protein>
<dbReference type="Proteomes" id="UP001066276">
    <property type="component" value="Chromosome 11"/>
</dbReference>
<comment type="caution">
    <text evidence="2">The sequence shown here is derived from an EMBL/GenBank/DDBJ whole genome shotgun (WGS) entry which is preliminary data.</text>
</comment>
<dbReference type="AlphaFoldDB" id="A0AAV7L8V6"/>
<keyword evidence="3" id="KW-1185">Reference proteome</keyword>
<evidence type="ECO:0000313" key="3">
    <source>
        <dbReference type="Proteomes" id="UP001066276"/>
    </source>
</evidence>
<sequence length="149" mass="16696">MPIHTSSQSHESFLYVAHSAYLTERAQSIGTPRRARATPDDRSTPYTVFPFSVLLFLTRVMYPGSRDHTPSFPQPASVDQLLRGRSAFPEDYFRVRGLQEKTDYAQKGGNAAETENPCEAPETETTETDRSKTSCGPTEPELLPTAERR</sequence>
<feature type="region of interest" description="Disordered" evidence="1">
    <location>
        <begin position="99"/>
        <end position="149"/>
    </location>
</feature>
<proteinExistence type="predicted"/>
<evidence type="ECO:0000256" key="1">
    <source>
        <dbReference type="SAM" id="MobiDB-lite"/>
    </source>
</evidence>
<name>A0AAV7L8V6_PLEWA</name>